<dbReference type="RefSeq" id="WP_184861800.1">
    <property type="nucleotide sequence ID" value="NZ_BAAAWY010000095.1"/>
</dbReference>
<feature type="chain" id="PRO_5030846555" evidence="1">
    <location>
        <begin position="26"/>
        <end position="331"/>
    </location>
</feature>
<dbReference type="EMBL" id="JACHIR010000001">
    <property type="protein sequence ID" value="MBB5891589.1"/>
    <property type="molecule type" value="Genomic_DNA"/>
</dbReference>
<evidence type="ECO:0000259" key="2">
    <source>
        <dbReference type="PROSITE" id="PS51910"/>
    </source>
</evidence>
<dbReference type="Proteomes" id="UP000585638">
    <property type="component" value="Unassembled WGS sequence"/>
</dbReference>
<dbReference type="CDD" id="cd06543">
    <property type="entry name" value="GH18_PF-ChiA-like"/>
    <property type="match status" value="1"/>
</dbReference>
<dbReference type="EC" id="3.2.1.14" evidence="3"/>
<comment type="caution">
    <text evidence="3">The sequence shown here is derived from an EMBL/GenBank/DDBJ whole genome shotgun (WGS) entry which is preliminary data.</text>
</comment>
<keyword evidence="3" id="KW-0378">Hydrolase</keyword>
<evidence type="ECO:0000256" key="1">
    <source>
        <dbReference type="SAM" id="SignalP"/>
    </source>
</evidence>
<protein>
    <submittedName>
        <fullName evidence="3">Chitinase</fullName>
        <ecNumber evidence="3">3.2.1.14</ecNumber>
    </submittedName>
</protein>
<reference evidence="3 4" key="1">
    <citation type="submission" date="2020-08" db="EMBL/GenBank/DDBJ databases">
        <title>Sequencing the genomes of 1000 actinobacteria strains.</title>
        <authorList>
            <person name="Klenk H.-P."/>
        </authorList>
    </citation>
    <scope>NUCLEOTIDE SEQUENCE [LARGE SCALE GENOMIC DNA]</scope>
    <source>
        <strain evidence="3 4">DSM 43851</strain>
    </source>
</reference>
<dbReference type="Gene3D" id="3.20.20.80">
    <property type="entry name" value="Glycosidases"/>
    <property type="match status" value="1"/>
</dbReference>
<evidence type="ECO:0000313" key="3">
    <source>
        <dbReference type="EMBL" id="MBB5891589.1"/>
    </source>
</evidence>
<dbReference type="SUPFAM" id="SSF51445">
    <property type="entry name" value="(Trans)glycosidases"/>
    <property type="match status" value="1"/>
</dbReference>
<dbReference type="InterPro" id="IPR017853">
    <property type="entry name" value="GH"/>
</dbReference>
<dbReference type="GO" id="GO:0005975">
    <property type="term" value="P:carbohydrate metabolic process"/>
    <property type="evidence" value="ECO:0007669"/>
    <property type="project" value="InterPro"/>
</dbReference>
<dbReference type="GO" id="GO:0008843">
    <property type="term" value="F:endochitinase activity"/>
    <property type="evidence" value="ECO:0007669"/>
    <property type="project" value="UniProtKB-EC"/>
</dbReference>
<keyword evidence="4" id="KW-1185">Reference proteome</keyword>
<organism evidence="3 4">
    <name type="scientific">Kutzneria kofuensis</name>
    <dbReference type="NCBI Taxonomy" id="103725"/>
    <lineage>
        <taxon>Bacteria</taxon>
        <taxon>Bacillati</taxon>
        <taxon>Actinomycetota</taxon>
        <taxon>Actinomycetes</taxon>
        <taxon>Pseudonocardiales</taxon>
        <taxon>Pseudonocardiaceae</taxon>
        <taxon>Kutzneria</taxon>
    </lineage>
</organism>
<dbReference type="PANTHER" id="PTHR42976:SF1">
    <property type="entry name" value="GH18 DOMAIN-CONTAINING PROTEIN-RELATED"/>
    <property type="match status" value="1"/>
</dbReference>
<keyword evidence="1" id="KW-0732">Signal</keyword>
<accession>A0A7W9KGW9</accession>
<gene>
    <name evidence="3" type="ORF">BJ998_002785</name>
</gene>
<dbReference type="Pfam" id="PF00704">
    <property type="entry name" value="Glyco_hydro_18"/>
    <property type="match status" value="1"/>
</dbReference>
<dbReference type="InterPro" id="IPR001223">
    <property type="entry name" value="Glyco_hydro18_cat"/>
</dbReference>
<proteinExistence type="predicted"/>
<dbReference type="PANTHER" id="PTHR42976">
    <property type="entry name" value="BIFUNCTIONAL CHITINASE/LYSOZYME-RELATED"/>
    <property type="match status" value="1"/>
</dbReference>
<dbReference type="InterPro" id="IPR052750">
    <property type="entry name" value="GH18_Chitinase"/>
</dbReference>
<sequence length="331" mass="34358">MRLRSLTVAAIALMGAFVAPVAATAASAPQSAALPQAAGSPIPVAPYVDMGEWPTPVLSTMAKSGNLKGFTLGFVTSAGCKASWFNAYDPRAAWQSDEIAKIRSAGGDVKVSFGGASGIELAQACSSVSSLAAEYNAVIKAYGLKYVDFDIEGAAVADPTSITRRSQALAQVQSANPGIKISLTLPVLPSGLDTNGLNVVKAAKSAGVNLDMVNIMAMDYYMGSANQGDRAVSAAKATQAQLKSLYGLSDAAAWKKVGVTPMLGVNDSQNEIFYPADATKVVNFAKSVHLGMLAFWEVGRDANACTGALYRCTNVPQSPYQFSKIFAGYTG</sequence>
<dbReference type="PROSITE" id="PS51910">
    <property type="entry name" value="GH18_2"/>
    <property type="match status" value="1"/>
</dbReference>
<dbReference type="AlphaFoldDB" id="A0A7W9KGW9"/>
<keyword evidence="3" id="KW-0326">Glycosidase</keyword>
<evidence type="ECO:0000313" key="4">
    <source>
        <dbReference type="Proteomes" id="UP000585638"/>
    </source>
</evidence>
<feature type="domain" description="GH18" evidence="2">
    <location>
        <begin position="41"/>
        <end position="331"/>
    </location>
</feature>
<name>A0A7W9KGW9_9PSEU</name>
<feature type="signal peptide" evidence="1">
    <location>
        <begin position="1"/>
        <end position="25"/>
    </location>
</feature>